<evidence type="ECO:0000313" key="4">
    <source>
        <dbReference type="Proteomes" id="UP000298649"/>
    </source>
</evidence>
<dbReference type="Pfam" id="PF13020">
    <property type="entry name" value="NOV_C"/>
    <property type="match status" value="1"/>
</dbReference>
<sequence length="1406" mass="154947">MTDEVVHNSREASISDDDATSDLGQERIPGSPEEWVSWVQDQISETDRAYAIKPDFMLGHFRGELSTAKDYAGREILELVQNAADAAAEVGGRGKVRIEVNQHGLCVANTGQPFRPGGVRSLMTSHTSDKPGRQATLIGAKGLGFRALLNWSSEPFITSGALEIGFSRSFAEKHVEELAEESVSIKRLLELADQRPVPVLAFPAVGSSVEDIGGPAERELIARARALRGLGYDTVVVAGFSSSKAQSRALTQLKEFEPNFLLFVESLDEITLAAEGEEEIRWIKKPSADGKFIIEIHRGEVVAQERWICHRRKGNIVAGSLSKNYELAIGLRTDAANTPGKLHSYFPTDIPLPFPALFHATLELDSHRKTLNADSEVNSEVLSALSVFYADFLQLLVESGASLNPITFLTRATYFPGPLQSFEETTYRAAAQRPLIPTMQGRRVPSIDTQLGPKGYGLYLPKRLFGSLADCRTDAERGTLERLRVSELDPGHALATLRQAQLTIAERAAAIVGIATHLPGQYHDRSLLLDSNERPLTRNNSCFPLPASGKPPKLPRWARAKFLHPELWAKINAGLEGQPRDRFRKLGDFGIHEFNSEGVIASLRRQAADVIKRGKADLDRVRRELIEALFNLRQTVAREVAFPPGRVEVVCRDGQWRDASSVHLSEDYGISGSITAELYATQPARLLAKPEDNGLARDMDGLVDFFRWIGVQEWPLASAAVLPGSLQSRLIAALPPTIEVFDDNHRQVLDRSELRWGANCKAEYLSIVGLDKILTNASSTAILAWLSRDPRFDVVNGMSFWTKLSAKSGRAMFRDYGGKLPDFVRETLSRTPWLDTADGRRIAPCDAMIAPGRLADLFATPRPPRSDEGARFGLDRAHLLRGLTHAGVPTSLSDLSEERLFRLLGSLQAQKPSADLVRRLYLQVLELDTFDVSKAVAAANWYQENGMVQVRKGGNIEWTRPSQALYLDRDNFPAAARAYFSLIDLPPRRSAADVLARFAVAPLSKQNFSLTVSRIVEDEGAISARLRGRLGEALPFIKVFRAAHSAETQRLRRLDQLELKISVEAQLEFSLGNNVFQGTLEPGKYVLDRDVLIVAVNVAEAEDELMLRAITAISDGLAELFELQAGDEFEKLLAAETNSLRTLQLRRLLNNQTDEEVDRLLATIEDELTTDQGEVFAIDHDILARGEGPGQVARDDRTASQHATKAPAPPTPQPPSTMPKQQVAGVAVTILDTPEGSARGGGTVGLRIVAGGGGGSTGRPADVSAPTDAEQWAVLFEQREGRFPLQVSRLQGRDAYGCDCLSFATEQDLIAFKSDPRKLSLVQRFIEVKSGAVRLTPNEVRSAERHKKKYFIYRIQFDPGSRMVAHLTVVGHPLSHKSALARECEVRIDDIPGRQRFRLDPVLQPS</sequence>
<evidence type="ECO:0000256" key="1">
    <source>
        <dbReference type="SAM" id="MobiDB-lite"/>
    </source>
</evidence>
<dbReference type="EMBL" id="CP039925">
    <property type="protein sequence ID" value="QCL98304.1"/>
    <property type="molecule type" value="Genomic_DNA"/>
</dbReference>
<evidence type="ECO:0000259" key="2">
    <source>
        <dbReference type="Pfam" id="PF13020"/>
    </source>
</evidence>
<name>A0A4D7Z6B0_AGRTU</name>
<evidence type="ECO:0000313" key="3">
    <source>
        <dbReference type="EMBL" id="QCL98304.1"/>
    </source>
</evidence>
<organism evidence="3 4">
    <name type="scientific">Agrobacterium tumefaciens</name>
    <dbReference type="NCBI Taxonomy" id="358"/>
    <lineage>
        <taxon>Bacteria</taxon>
        <taxon>Pseudomonadati</taxon>
        <taxon>Pseudomonadota</taxon>
        <taxon>Alphaproteobacteria</taxon>
        <taxon>Hyphomicrobiales</taxon>
        <taxon>Rhizobiaceae</taxon>
        <taxon>Rhizobium/Agrobacterium group</taxon>
        <taxon>Agrobacterium</taxon>
        <taxon>Agrobacterium tumefaciens complex</taxon>
    </lineage>
</organism>
<keyword evidence="3" id="KW-0614">Plasmid</keyword>
<geneLocation type="plasmid" evidence="4">
    <name>patcfbp7129b</name>
</geneLocation>
<reference evidence="3 4" key="1">
    <citation type="submission" date="2019-04" db="EMBL/GenBank/DDBJ databases">
        <title>Complete genome sequence of Agrobacterium tumefaciens CFBP7129.</title>
        <authorList>
            <person name="Haryono M."/>
            <person name="Lin Y.-C."/>
            <person name="Lai E.-M."/>
            <person name="Kuo C.-H."/>
        </authorList>
    </citation>
    <scope>NUCLEOTIDE SEQUENCE [LARGE SCALE GENOMIC DNA]</scope>
    <source>
        <strain evidence="3 4">CFBP7129</strain>
        <plasmid evidence="4">patcfbp7129b</plasmid>
    </source>
</reference>
<feature type="domain" description="Protein NO VEIN C-terminal" evidence="2">
    <location>
        <begin position="1308"/>
        <end position="1358"/>
    </location>
</feature>
<feature type="region of interest" description="Disordered" evidence="1">
    <location>
        <begin position="1186"/>
        <end position="1221"/>
    </location>
</feature>
<dbReference type="Proteomes" id="UP000298649">
    <property type="component" value="Plasmid pAtCFBP7129b"/>
</dbReference>
<gene>
    <name evidence="3" type="ORF">CFBP7129_29580</name>
</gene>
<dbReference type="InterPro" id="IPR024975">
    <property type="entry name" value="NOV_C"/>
</dbReference>
<dbReference type="InterPro" id="IPR036890">
    <property type="entry name" value="HATPase_C_sf"/>
</dbReference>
<feature type="compositionally biased region" description="Pro residues" evidence="1">
    <location>
        <begin position="1207"/>
        <end position="1217"/>
    </location>
</feature>
<dbReference type="NCBIfam" id="NF047352">
    <property type="entry name" value="P_loop_sacsin"/>
    <property type="match status" value="1"/>
</dbReference>
<accession>A0A4D7Z6B0</accession>
<proteinExistence type="predicted"/>
<protein>
    <submittedName>
        <fullName evidence="3">DUF3883 domain-containing protein</fullName>
    </submittedName>
</protein>
<dbReference type="SUPFAM" id="SSF55874">
    <property type="entry name" value="ATPase domain of HSP90 chaperone/DNA topoisomerase II/histidine kinase"/>
    <property type="match status" value="1"/>
</dbReference>
<feature type="compositionally biased region" description="Basic and acidic residues" evidence="1">
    <location>
        <begin position="1"/>
        <end position="10"/>
    </location>
</feature>
<dbReference type="RefSeq" id="WP_137006550.1">
    <property type="nucleotide sequence ID" value="NZ_CP039925.1"/>
</dbReference>
<feature type="region of interest" description="Disordered" evidence="1">
    <location>
        <begin position="1"/>
        <end position="32"/>
    </location>
</feature>